<sequence>WMEMFEMLIEYKKQHKNTMVRKRFDKEVPKLRRWLVNQRHKYRKDKLPPQHLALLNSIDFEWEGVTSLSAEYNRIWMNMFKKLIEYKKQHKNTMVRKRYDKDPKLGQWVADQRQAYKKDTLLPQRLDLLNSIYFTWNGREAAHKTKYE</sequence>
<dbReference type="KEGG" id="fcy:FRACYDRAFT_204701"/>
<name>A0A1E7EII7_9STRA</name>
<reference evidence="2 3" key="1">
    <citation type="submission" date="2016-09" db="EMBL/GenBank/DDBJ databases">
        <title>Extensive genetic diversity and differential bi-allelic expression allows diatom success in the polar Southern Ocean.</title>
        <authorList>
            <consortium name="DOE Joint Genome Institute"/>
            <person name="Mock T."/>
            <person name="Otillar R.P."/>
            <person name="Strauss J."/>
            <person name="Dupont C."/>
            <person name="Frickenhaus S."/>
            <person name="Maumus F."/>
            <person name="Mcmullan M."/>
            <person name="Sanges R."/>
            <person name="Schmutz J."/>
            <person name="Toseland A."/>
            <person name="Valas R."/>
            <person name="Veluchamy A."/>
            <person name="Ward B.J."/>
            <person name="Allen A."/>
            <person name="Barry K."/>
            <person name="Falciatore A."/>
            <person name="Ferrante M."/>
            <person name="Fortunato A.E."/>
            <person name="Gloeckner G."/>
            <person name="Gruber A."/>
            <person name="Hipkin R."/>
            <person name="Janech M."/>
            <person name="Kroth P."/>
            <person name="Leese F."/>
            <person name="Lindquist E."/>
            <person name="Lyon B.R."/>
            <person name="Martin J."/>
            <person name="Mayer C."/>
            <person name="Parker M."/>
            <person name="Quesneville H."/>
            <person name="Raymond J."/>
            <person name="Uhlig C."/>
            <person name="Valentin K.U."/>
            <person name="Worden A.Z."/>
            <person name="Armbrust E.V."/>
            <person name="Bowler C."/>
            <person name="Green B."/>
            <person name="Moulton V."/>
            <person name="Van Oosterhout C."/>
            <person name="Grigoriev I."/>
        </authorList>
    </citation>
    <scope>NUCLEOTIDE SEQUENCE [LARGE SCALE GENOMIC DNA]</scope>
    <source>
        <strain evidence="2 3">CCMP1102</strain>
    </source>
</reference>
<dbReference type="Pfam" id="PF03457">
    <property type="entry name" value="HA"/>
    <property type="match status" value="2"/>
</dbReference>
<dbReference type="PANTHER" id="PTHR33418">
    <property type="entry name" value="HELICASE-ASSOCIATED"/>
    <property type="match status" value="1"/>
</dbReference>
<dbReference type="Proteomes" id="UP000095751">
    <property type="component" value="Unassembled WGS sequence"/>
</dbReference>
<dbReference type="AlphaFoldDB" id="A0A1E7EII7"/>
<dbReference type="InParanoid" id="A0A1E7EII7"/>
<gene>
    <name evidence="2" type="ORF">FRACYDRAFT_204701</name>
</gene>
<protein>
    <recommendedName>
        <fullName evidence="1">Helicase-associated domain-containing protein</fullName>
    </recommendedName>
</protein>
<dbReference type="InterPro" id="IPR005114">
    <property type="entry name" value="Helicase_assoc"/>
</dbReference>
<evidence type="ECO:0000259" key="1">
    <source>
        <dbReference type="Pfam" id="PF03457"/>
    </source>
</evidence>
<feature type="domain" description="Helicase-associated" evidence="1">
    <location>
        <begin position="1"/>
        <end position="60"/>
    </location>
</feature>
<evidence type="ECO:0000313" key="3">
    <source>
        <dbReference type="Proteomes" id="UP000095751"/>
    </source>
</evidence>
<dbReference type="PANTHER" id="PTHR33418:SF1">
    <property type="entry name" value="HELICASE-ASSOCIATED DOMAIN-CONTAINING PROTEIN"/>
    <property type="match status" value="1"/>
</dbReference>
<feature type="non-terminal residue" evidence="2">
    <location>
        <position position="1"/>
    </location>
</feature>
<evidence type="ECO:0000313" key="2">
    <source>
        <dbReference type="EMBL" id="OEU05708.1"/>
    </source>
</evidence>
<keyword evidence="3" id="KW-1185">Reference proteome</keyword>
<accession>A0A1E7EII7</accession>
<dbReference type="Gene3D" id="6.10.140.530">
    <property type="match status" value="2"/>
</dbReference>
<organism evidence="2 3">
    <name type="scientific">Fragilariopsis cylindrus CCMP1102</name>
    <dbReference type="NCBI Taxonomy" id="635003"/>
    <lineage>
        <taxon>Eukaryota</taxon>
        <taxon>Sar</taxon>
        <taxon>Stramenopiles</taxon>
        <taxon>Ochrophyta</taxon>
        <taxon>Bacillariophyta</taxon>
        <taxon>Bacillariophyceae</taxon>
        <taxon>Bacillariophycidae</taxon>
        <taxon>Bacillariales</taxon>
        <taxon>Bacillariaceae</taxon>
        <taxon>Fragilariopsis</taxon>
    </lineage>
</organism>
<proteinExistence type="predicted"/>
<dbReference type="EMBL" id="KV784523">
    <property type="protein sequence ID" value="OEU05708.1"/>
    <property type="molecule type" value="Genomic_DNA"/>
</dbReference>
<feature type="domain" description="Helicase-associated" evidence="1">
    <location>
        <begin position="76"/>
        <end position="132"/>
    </location>
</feature>